<dbReference type="GO" id="GO:0006432">
    <property type="term" value="P:phenylalanyl-tRNA aminoacylation"/>
    <property type="evidence" value="ECO:0007669"/>
    <property type="project" value="UniProtKB-UniRule"/>
</dbReference>
<evidence type="ECO:0000313" key="17">
    <source>
        <dbReference type="EMBL" id="AKV79541.1"/>
    </source>
</evidence>
<dbReference type="SUPFAM" id="SSF46955">
    <property type="entry name" value="Putative DNA-binding domain"/>
    <property type="match status" value="2"/>
</dbReference>
<organism evidence="14 20">
    <name type="scientific">Metallosphaera sedula</name>
    <dbReference type="NCBI Taxonomy" id="43687"/>
    <lineage>
        <taxon>Archaea</taxon>
        <taxon>Thermoproteota</taxon>
        <taxon>Thermoprotei</taxon>
        <taxon>Sulfolobales</taxon>
        <taxon>Sulfolobaceae</taxon>
        <taxon>Metallosphaera</taxon>
    </lineage>
</organism>
<dbReference type="SMART" id="SM00874">
    <property type="entry name" value="B5"/>
    <property type="match status" value="1"/>
</dbReference>
<dbReference type="GO" id="GO:0005524">
    <property type="term" value="F:ATP binding"/>
    <property type="evidence" value="ECO:0007669"/>
    <property type="project" value="UniProtKB-UniRule"/>
</dbReference>
<dbReference type="CDD" id="cd00769">
    <property type="entry name" value="PheRS_beta_core"/>
    <property type="match status" value="1"/>
</dbReference>
<dbReference type="AlphaFoldDB" id="A0A088EAB3"/>
<dbReference type="RefSeq" id="WP_012022049.1">
    <property type="nucleotide sequence ID" value="NZ_AP019770.1"/>
</dbReference>
<dbReference type="PATRIC" id="fig|43687.5.peg.2280"/>
<comment type="similarity">
    <text evidence="3 12">Belongs to the phenylalanyl-tRNA synthetase beta subunit family. Type 2 subfamily.</text>
</comment>
<keyword evidence="8 12" id="KW-0067">ATP-binding</keyword>
<dbReference type="SUPFAM" id="SSF55681">
    <property type="entry name" value="Class II aaRS and biotin synthetases"/>
    <property type="match status" value="1"/>
</dbReference>
<reference evidence="22 23" key="2">
    <citation type="journal article" date="2015" name="Genome Announc.">
        <title>Complete Genome Sequences of Evolved Arsenate-Resistant Metallosphaera sedula Strains.</title>
        <authorList>
            <person name="Ai C."/>
            <person name="McCarthy S."/>
            <person name="Schackwitz W."/>
            <person name="Martin J."/>
            <person name="Lipzen A."/>
            <person name="Blum P."/>
        </authorList>
    </citation>
    <scope>NUCLEOTIDE SEQUENCE [LARGE SCALE GENOMIC DNA]</scope>
    <source>
        <strain evidence="17 23">ARS120-1</strain>
        <strain evidence="18 22">ARS120-2</strain>
        <strain evidence="15 25">ARS50-1</strain>
        <strain evidence="16 24">ARS50-2</strain>
    </source>
</reference>
<evidence type="ECO:0000256" key="9">
    <source>
        <dbReference type="ARBA" id="ARBA00022842"/>
    </source>
</evidence>
<dbReference type="EMBL" id="CP012174">
    <property type="protein sequence ID" value="AKV79541.1"/>
    <property type="molecule type" value="Genomic_DNA"/>
</dbReference>
<evidence type="ECO:0000256" key="7">
    <source>
        <dbReference type="ARBA" id="ARBA00022741"/>
    </source>
</evidence>
<keyword evidence="4 12" id="KW-0963">Cytoplasm</keyword>
<dbReference type="PANTHER" id="PTHR10947">
    <property type="entry name" value="PHENYLALANYL-TRNA SYNTHETASE BETA CHAIN AND LEUCINE-RICH REPEAT-CONTAINING PROTEIN 47"/>
    <property type="match status" value="1"/>
</dbReference>
<evidence type="ECO:0000256" key="12">
    <source>
        <dbReference type="HAMAP-Rule" id="MF_00284"/>
    </source>
</evidence>
<keyword evidence="10 12" id="KW-0648">Protein biosynthesis</keyword>
<dbReference type="Pfam" id="PF03484">
    <property type="entry name" value="B5"/>
    <property type="match status" value="1"/>
</dbReference>
<dbReference type="Proteomes" id="UP000062475">
    <property type="component" value="Chromosome"/>
</dbReference>
<dbReference type="GO" id="GO:0009328">
    <property type="term" value="C:phenylalanine-tRNA ligase complex"/>
    <property type="evidence" value="ECO:0007669"/>
    <property type="project" value="TreeGrafter"/>
</dbReference>
<proteinExistence type="inferred from homology"/>
<dbReference type="EMBL" id="CP012173">
    <property type="protein sequence ID" value="AKV77291.1"/>
    <property type="molecule type" value="Genomic_DNA"/>
</dbReference>
<feature type="binding site" evidence="12">
    <location>
        <position position="320"/>
    </location>
    <ligand>
        <name>Mg(2+)</name>
        <dbReference type="ChEBI" id="CHEBI:18420"/>
        <note>shared with alpha subunit</note>
    </ligand>
</feature>
<evidence type="ECO:0000313" key="16">
    <source>
        <dbReference type="EMBL" id="AKV77291.1"/>
    </source>
</evidence>
<dbReference type="EMBL" id="CP012176">
    <property type="protein sequence ID" value="AKV84019.1"/>
    <property type="molecule type" value="Genomic_DNA"/>
</dbReference>
<evidence type="ECO:0000313" key="18">
    <source>
        <dbReference type="EMBL" id="AKV81786.1"/>
    </source>
</evidence>
<dbReference type="PANTHER" id="PTHR10947:SF0">
    <property type="entry name" value="PHENYLALANINE--TRNA LIGASE BETA SUBUNIT"/>
    <property type="match status" value="1"/>
</dbReference>
<dbReference type="Proteomes" id="UP000029084">
    <property type="component" value="Chromosome"/>
</dbReference>
<evidence type="ECO:0000313" key="21">
    <source>
        <dbReference type="Proteomes" id="UP000056255"/>
    </source>
</evidence>
<dbReference type="InterPro" id="IPR009061">
    <property type="entry name" value="DNA-bd_dom_put_sf"/>
</dbReference>
<feature type="binding site" evidence="12">
    <location>
        <position position="329"/>
    </location>
    <ligand>
        <name>Mg(2+)</name>
        <dbReference type="ChEBI" id="CHEBI:18420"/>
        <note>shared with alpha subunit</note>
    </ligand>
</feature>
<evidence type="ECO:0000313" key="22">
    <source>
        <dbReference type="Proteomes" id="UP000061362"/>
    </source>
</evidence>
<evidence type="ECO:0000313" key="24">
    <source>
        <dbReference type="Proteomes" id="UP000062475"/>
    </source>
</evidence>
<dbReference type="NCBIfam" id="TIGR00471">
    <property type="entry name" value="pheT_arch"/>
    <property type="match status" value="1"/>
</dbReference>
<dbReference type="Proteomes" id="UP000056255">
    <property type="component" value="Chromosome"/>
</dbReference>
<evidence type="ECO:0000313" key="14">
    <source>
        <dbReference type="EMBL" id="AIM28245.1"/>
    </source>
</evidence>
<dbReference type="SMART" id="SM00873">
    <property type="entry name" value="B3_4"/>
    <property type="match status" value="1"/>
</dbReference>
<dbReference type="GO" id="GO:0000287">
    <property type="term" value="F:magnesium ion binding"/>
    <property type="evidence" value="ECO:0007669"/>
    <property type="project" value="InterPro"/>
</dbReference>
<evidence type="ECO:0000256" key="6">
    <source>
        <dbReference type="ARBA" id="ARBA00022723"/>
    </source>
</evidence>
<evidence type="ECO:0000256" key="10">
    <source>
        <dbReference type="ARBA" id="ARBA00022917"/>
    </source>
</evidence>
<reference evidence="19 21" key="3">
    <citation type="submission" date="2015-07" db="EMBL/GenBank/DDBJ databases">
        <title>Physiological, transcriptional responses and genome re-sequencing of acid resistant extremely thermoacidophilic Metallosphaera sedula SARC-M1.</title>
        <authorList>
            <person name="Ai C."/>
            <person name="McCarthy S."/>
            <person name="Eckrich V."/>
            <person name="Rudrappa D."/>
            <person name="Qiu G."/>
            <person name="Blum P."/>
        </authorList>
    </citation>
    <scope>NUCLEOTIDE SEQUENCE [LARGE SCALE GENOMIC DNA]</scope>
    <source>
        <strain evidence="19 21">SARC-M1</strain>
    </source>
</reference>
<dbReference type="InterPro" id="IPR041616">
    <property type="entry name" value="PheRS_beta_core"/>
</dbReference>
<dbReference type="HAMAP" id="MF_00284">
    <property type="entry name" value="Phe_tRNA_synth_beta2"/>
    <property type="match status" value="1"/>
</dbReference>
<dbReference type="Proteomes" id="UP000062398">
    <property type="component" value="Chromosome"/>
</dbReference>
<dbReference type="Proteomes" id="UP000068832">
    <property type="component" value="Chromosome"/>
</dbReference>
<comment type="catalytic activity">
    <reaction evidence="12">
        <text>tRNA(Phe) + L-phenylalanine + ATP = L-phenylalanyl-tRNA(Phe) + AMP + diphosphate + H(+)</text>
        <dbReference type="Rhea" id="RHEA:19413"/>
        <dbReference type="Rhea" id="RHEA-COMP:9668"/>
        <dbReference type="Rhea" id="RHEA-COMP:9699"/>
        <dbReference type="ChEBI" id="CHEBI:15378"/>
        <dbReference type="ChEBI" id="CHEBI:30616"/>
        <dbReference type="ChEBI" id="CHEBI:33019"/>
        <dbReference type="ChEBI" id="CHEBI:58095"/>
        <dbReference type="ChEBI" id="CHEBI:78442"/>
        <dbReference type="ChEBI" id="CHEBI:78531"/>
        <dbReference type="ChEBI" id="CHEBI:456215"/>
        <dbReference type="EC" id="6.1.1.20"/>
    </reaction>
</comment>
<evidence type="ECO:0000256" key="11">
    <source>
        <dbReference type="ARBA" id="ARBA00023146"/>
    </source>
</evidence>
<evidence type="ECO:0000313" key="20">
    <source>
        <dbReference type="Proteomes" id="UP000029084"/>
    </source>
</evidence>
<dbReference type="OrthoDB" id="10073at2157"/>
<feature type="binding site" evidence="12">
    <location>
        <position position="326"/>
    </location>
    <ligand>
        <name>Mg(2+)</name>
        <dbReference type="ChEBI" id="CHEBI:18420"/>
        <note>shared with alpha subunit</note>
    </ligand>
</feature>
<accession>A0A088EAB3</accession>
<keyword evidence="6 12" id="KW-0479">Metal-binding</keyword>
<dbReference type="EMBL" id="CP012172">
    <property type="protein sequence ID" value="AKV75052.1"/>
    <property type="molecule type" value="Genomic_DNA"/>
</dbReference>
<evidence type="ECO:0000313" key="23">
    <source>
        <dbReference type="Proteomes" id="UP000062398"/>
    </source>
</evidence>
<protein>
    <recommendedName>
        <fullName evidence="12">Phenylalanine--tRNA ligase beta subunit</fullName>
        <ecNumber evidence="12">6.1.1.20</ecNumber>
    </recommendedName>
    <alternativeName>
        <fullName evidence="12">Phenylalanyl-tRNA synthetase beta subunit</fullName>
        <shortName evidence="12">PheRS</shortName>
    </alternativeName>
</protein>
<evidence type="ECO:0000256" key="3">
    <source>
        <dbReference type="ARBA" id="ARBA00007438"/>
    </source>
</evidence>
<feature type="domain" description="B5" evidence="13">
    <location>
        <begin position="268"/>
        <end position="342"/>
    </location>
</feature>
<keyword evidence="7 12" id="KW-0547">Nucleotide-binding</keyword>
<name>A0A088EAB3_9CREN</name>
<dbReference type="InterPro" id="IPR005146">
    <property type="entry name" value="B3/B4_tRNA-bd"/>
</dbReference>
<dbReference type="InterPro" id="IPR045060">
    <property type="entry name" value="Phe-tRNA-ligase_IIc_bsu"/>
</dbReference>
<dbReference type="Gene3D" id="3.30.930.10">
    <property type="entry name" value="Bira Bifunctional Protein, Domain 2"/>
    <property type="match status" value="1"/>
</dbReference>
<evidence type="ECO:0000313" key="19">
    <source>
        <dbReference type="EMBL" id="AKV84019.1"/>
    </source>
</evidence>
<dbReference type="GO" id="GO:0003723">
    <property type="term" value="F:RNA binding"/>
    <property type="evidence" value="ECO:0007669"/>
    <property type="project" value="InterPro"/>
</dbReference>
<dbReference type="Gene3D" id="3.30.56.10">
    <property type="match status" value="2"/>
</dbReference>
<keyword evidence="9 12" id="KW-0460">Magnesium</keyword>
<evidence type="ECO:0000256" key="8">
    <source>
        <dbReference type="ARBA" id="ARBA00022840"/>
    </source>
</evidence>
<dbReference type="Proteomes" id="UP000061362">
    <property type="component" value="Chromosome"/>
</dbReference>
<evidence type="ECO:0000313" key="25">
    <source>
        <dbReference type="Proteomes" id="UP000068832"/>
    </source>
</evidence>
<dbReference type="GeneID" id="91756660"/>
<dbReference type="InterPro" id="IPR022918">
    <property type="entry name" value="Phe_tRNA_ligase_beta2_arc"/>
</dbReference>
<dbReference type="Pfam" id="PF17759">
    <property type="entry name" value="tRNA_synthFbeta"/>
    <property type="match status" value="1"/>
</dbReference>
<evidence type="ECO:0000259" key="13">
    <source>
        <dbReference type="PROSITE" id="PS51483"/>
    </source>
</evidence>
<dbReference type="EMBL" id="CP012175">
    <property type="protein sequence ID" value="AKV81786.1"/>
    <property type="molecule type" value="Genomic_DNA"/>
</dbReference>
<keyword evidence="5 12" id="KW-0436">Ligase</keyword>
<dbReference type="Gene3D" id="3.50.40.10">
    <property type="entry name" value="Phenylalanyl-trna Synthetase, Chain B, domain 3"/>
    <property type="match status" value="1"/>
</dbReference>
<feature type="binding site" evidence="12">
    <location>
        <position position="330"/>
    </location>
    <ligand>
        <name>Mg(2+)</name>
        <dbReference type="ChEBI" id="CHEBI:18420"/>
        <note>shared with alpha subunit</note>
    </ligand>
</feature>
<dbReference type="OMA" id="FPGRCAN"/>
<dbReference type="InterPro" id="IPR004531">
    <property type="entry name" value="Phe-tRNA-synth_IIc_bsu_arc_euk"/>
</dbReference>
<comment type="cofactor">
    <cofactor evidence="1 12">
        <name>Mg(2+)</name>
        <dbReference type="ChEBI" id="CHEBI:18420"/>
    </cofactor>
</comment>
<evidence type="ECO:0000256" key="4">
    <source>
        <dbReference type="ARBA" id="ARBA00022490"/>
    </source>
</evidence>
<evidence type="ECO:0000256" key="2">
    <source>
        <dbReference type="ARBA" id="ARBA00004496"/>
    </source>
</evidence>
<dbReference type="InterPro" id="IPR020825">
    <property type="entry name" value="Phe-tRNA_synthase-like_B3/B4"/>
</dbReference>
<dbReference type="PROSITE" id="PS51483">
    <property type="entry name" value="B5"/>
    <property type="match status" value="1"/>
</dbReference>
<dbReference type="Pfam" id="PF03483">
    <property type="entry name" value="B3_4"/>
    <property type="match status" value="1"/>
</dbReference>
<dbReference type="EMBL" id="CP008822">
    <property type="protein sequence ID" value="AIM28245.1"/>
    <property type="molecule type" value="Genomic_DNA"/>
</dbReference>
<dbReference type="SMR" id="A0A088EAB3"/>
<gene>
    <name evidence="12" type="primary">pheT</name>
    <name evidence="14" type="ORF">HA72_2123</name>
    <name evidence="15" type="ORF">MsedA_2172</name>
    <name evidence="16" type="ORF">MsedB_2174</name>
    <name evidence="17" type="ORF">MsedC_2172</name>
    <name evidence="18" type="ORF">MsedD_2173</name>
    <name evidence="19" type="ORF">MsedE_2174</name>
</gene>
<evidence type="ECO:0000256" key="5">
    <source>
        <dbReference type="ARBA" id="ARBA00022598"/>
    </source>
</evidence>
<comment type="subcellular location">
    <subcellularLocation>
        <location evidence="2 12">Cytoplasm</location>
    </subcellularLocation>
</comment>
<dbReference type="GO" id="GO:0004826">
    <property type="term" value="F:phenylalanine-tRNA ligase activity"/>
    <property type="evidence" value="ECO:0007669"/>
    <property type="project" value="UniProtKB-UniRule"/>
</dbReference>
<evidence type="ECO:0000313" key="15">
    <source>
        <dbReference type="EMBL" id="AKV75052.1"/>
    </source>
</evidence>
<comment type="subunit">
    <text evidence="12">Tetramer of two alpha and two beta subunits.</text>
</comment>
<dbReference type="EC" id="6.1.1.20" evidence="12"/>
<evidence type="ECO:0000256" key="1">
    <source>
        <dbReference type="ARBA" id="ARBA00001946"/>
    </source>
</evidence>
<keyword evidence="11 12" id="KW-0030">Aminoacyl-tRNA synthetase</keyword>
<reference evidence="14 20" key="1">
    <citation type="journal article" date="2014" name="J. Bacteriol.">
        <title>Role of an Archaeal PitA Transporter in the Copper and Arsenic Resistance of Metallosphaera sedula, an Extreme Thermoacidophile.</title>
        <authorList>
            <person name="McCarthy S."/>
            <person name="Ai C."/>
            <person name="Wheaton G."/>
            <person name="Tevatia R."/>
            <person name="Eckrich V."/>
            <person name="Kelly R."/>
            <person name="Blum P."/>
        </authorList>
    </citation>
    <scope>NUCLEOTIDE SEQUENCE [LARGE SCALE GENOMIC DNA]</scope>
    <source>
        <strain evidence="14 20">CuR1</strain>
    </source>
</reference>
<dbReference type="InterPro" id="IPR045864">
    <property type="entry name" value="aa-tRNA-synth_II/BPL/LPL"/>
</dbReference>
<dbReference type="InterPro" id="IPR005147">
    <property type="entry name" value="tRNA_synthase_B5-dom"/>
</dbReference>
<sequence length="540" mass="60805">MPTINLNKWILQDMTGLNEQELVDYLFKLKSEVSPVSQDEYSIEVNADRLDMLSLGGIVRALKGITGKELGEPSYPVKDTDYVLEVEKVASRPYALACVIYNVKLSPDFYLKELIQFQEKLHDTIGRRRKKVAIGIHDLEKVEGKIIRYAPVSLSTTFIPLNQEREMSVRDVLQETPQGKQYGNISVWDSNSPAIMDERGILSVPPVINSDRTKITGNTKSLLIDVTGTNFESVMETMDLLATALAELGGIIGRVKVRGMSVDRSPVLRHTSVPFSLDDVNKRLGIHVSRDEAINLIRMMRMEVETNKDLAVIVPPYRVDIMNYTDVAEDIAMAYGYDRFTLESGRTASRGSLSEKSEIYRKLRTLLVGAGFQEVYTLVLTKSSYQRGEAVNIANPISVEYDSVRNSLLWNSLVFLSNNQHSRFPVRIFEIGDVVNRDDSKDTKYSNSTRLSMAIMDSRVSYEMLQAPLHEVLLNLLGVAPSYRRFESDIFMKGRSAEVVVKGETIGRLGEANPELLRSFGLLYPVLLAELDLDALRRVM</sequence>